<name>A0A1G4IF47_TRYEQ</name>
<dbReference type="GeneID" id="92376440"/>
<reference evidence="2" key="1">
    <citation type="submission" date="2016-09" db="EMBL/GenBank/DDBJ databases">
        <authorList>
            <person name="Hebert L."/>
            <person name="Moumen B."/>
        </authorList>
    </citation>
    <scope>NUCLEOTIDE SEQUENCE [LARGE SCALE GENOMIC DNA]</scope>
    <source>
        <strain evidence="2">OVI</strain>
    </source>
</reference>
<evidence type="ECO:0000313" key="3">
    <source>
        <dbReference type="Proteomes" id="UP000195570"/>
    </source>
</evidence>
<sequence>MRGISALYYVACEREGCLANSLFVHFCINLDSSDDCPKNIDLCSNYLGDAGCAAIIRTVAVMAWVHRVEMRGCGAGEKATRALVEVVADHPNLRCVDFRGENSTVFAVSGRLLLRLLARLKRLVVLVNYDDFPPTMANRLRAYNECHDQLQREEEEHEKAVQMGIANSYESLREEERIRNLLYIPTLDSDGNQLYSEGSDILHLVDGLNTHMEDYLEAYAYVGRAAAQLAIDLGPTILPCIRATAPAAPVCLSAPSRLVYPVGVASSLRAIDALFTGLRANPFLRQELEEARGSILGMYITKLQELRGEYESLVAKRMGPFPSYKEWKLEKEMRPLYNRIVAGITQGSMLDLPSMKHIEERLRELRQLVLDSLLEGRERALQVPLLQLRYFAYNHSTETKAWTVDYIKGTRAYMHQKQKEKEPKLRIRVDDDDDENEQRGKEDSGVESDEEQYDNEVVKRLGSGSPKHTRLCLKALRELREMISDPYIQARYAVTKALSDLLPPEFKFFLCDLVLRRAALLYTPRIFVLDGDDRRSSWHVQGVWNMGNESDDPYDIVGIFQRVLGRREFSEVLCAFEEWYRLHQVERYDITYVSRQELLAVMTDA</sequence>
<dbReference type="VEuPathDB" id="TriTrypDB:TEOVI_000250000"/>
<evidence type="ECO:0000256" key="1">
    <source>
        <dbReference type="SAM" id="MobiDB-lite"/>
    </source>
</evidence>
<dbReference type="Proteomes" id="UP000195570">
    <property type="component" value="Unassembled WGS sequence"/>
</dbReference>
<gene>
    <name evidence="2" type="ORF">TEOVI_000250000</name>
</gene>
<proteinExistence type="predicted"/>
<dbReference type="RefSeq" id="XP_067081670.1">
    <property type="nucleotide sequence ID" value="XM_067225569.1"/>
</dbReference>
<dbReference type="Gene3D" id="3.80.10.10">
    <property type="entry name" value="Ribonuclease Inhibitor"/>
    <property type="match status" value="1"/>
</dbReference>
<evidence type="ECO:0000313" key="2">
    <source>
        <dbReference type="EMBL" id="SCU70925.1"/>
    </source>
</evidence>
<dbReference type="AlphaFoldDB" id="A0A1G4IF47"/>
<dbReference type="InterPro" id="IPR032675">
    <property type="entry name" value="LRR_dom_sf"/>
</dbReference>
<dbReference type="EMBL" id="CZPT02001539">
    <property type="protein sequence ID" value="SCU70925.1"/>
    <property type="molecule type" value="Genomic_DNA"/>
</dbReference>
<accession>A0A1G4IF47</accession>
<protein>
    <submittedName>
        <fullName evidence="2">Uncharacterized protein</fullName>
    </submittedName>
</protein>
<comment type="caution">
    <text evidence="2">The sequence shown here is derived from an EMBL/GenBank/DDBJ whole genome shotgun (WGS) entry which is preliminary data.</text>
</comment>
<feature type="compositionally biased region" description="Basic and acidic residues" evidence="1">
    <location>
        <begin position="417"/>
        <end position="429"/>
    </location>
</feature>
<dbReference type="SUPFAM" id="SSF52047">
    <property type="entry name" value="RNI-like"/>
    <property type="match status" value="1"/>
</dbReference>
<organism evidence="2 3">
    <name type="scientific">Trypanosoma equiperdum</name>
    <dbReference type="NCBI Taxonomy" id="5694"/>
    <lineage>
        <taxon>Eukaryota</taxon>
        <taxon>Discoba</taxon>
        <taxon>Euglenozoa</taxon>
        <taxon>Kinetoplastea</taxon>
        <taxon>Metakinetoplastina</taxon>
        <taxon>Trypanosomatida</taxon>
        <taxon>Trypanosomatidae</taxon>
        <taxon>Trypanosoma</taxon>
    </lineage>
</organism>
<keyword evidence="3" id="KW-1185">Reference proteome</keyword>
<feature type="compositionally biased region" description="Acidic residues" evidence="1">
    <location>
        <begin position="445"/>
        <end position="454"/>
    </location>
</feature>
<feature type="region of interest" description="Disordered" evidence="1">
    <location>
        <begin position="417"/>
        <end position="464"/>
    </location>
</feature>